<dbReference type="InterPro" id="IPR002736">
    <property type="entry name" value="CitG"/>
</dbReference>
<dbReference type="KEGG" id="mbry:B1812_01090"/>
<keyword evidence="2" id="KW-1185">Reference proteome</keyword>
<reference evidence="1 2" key="1">
    <citation type="submission" date="2017-02" db="EMBL/GenBank/DDBJ databases">
        <authorList>
            <person name="Peterson S.W."/>
        </authorList>
    </citation>
    <scope>NUCLEOTIDE SEQUENCE [LARGE SCALE GENOMIC DNA]</scope>
    <source>
        <strain evidence="1 2">S285</strain>
    </source>
</reference>
<dbReference type="GO" id="GO:0005524">
    <property type="term" value="F:ATP binding"/>
    <property type="evidence" value="ECO:0007669"/>
    <property type="project" value="InterPro"/>
</dbReference>
<proteinExistence type="predicted"/>
<gene>
    <name evidence="1" type="ORF">B1812_01090</name>
</gene>
<name>A0A1W6MQY6_9HYPH</name>
<dbReference type="STRING" id="655015.B1812_01090"/>
<evidence type="ECO:0000313" key="1">
    <source>
        <dbReference type="EMBL" id="ARN79899.1"/>
    </source>
</evidence>
<dbReference type="Proteomes" id="UP000193978">
    <property type="component" value="Chromosome"/>
</dbReference>
<dbReference type="PANTHER" id="PTHR42280">
    <property type="entry name" value="CITG FAMILY PROTEIN"/>
    <property type="match status" value="1"/>
</dbReference>
<sequence length="294" mass="30906">MSGAESVAAAFRAACRDELESPKPGNVHLFAPGHRMEAQDFLDSAEAAAPAIAAEDAGVGARILGAVEATQARVGQNTNLGILLLCAPLAHAALRFSGLPLREALERTLSGLTLEDARLAFRAIALASPAGLGSAAEHDVNAPARVTLLEAMRAAASRDRIAFQYANGFCDIFGQGLSELAAARAAGAEAWLATLRVYLRFFSAFPDSHILRKHGAEAALRARGEACDFVLKQGDWRDPERVRAEALAFDATLKVRGLNPGTSADLTVATLFAARLAHVPEKCVALTKSEGSPE</sequence>
<dbReference type="GO" id="GO:0046917">
    <property type="term" value="F:triphosphoribosyl-dephospho-CoA synthase activity"/>
    <property type="evidence" value="ECO:0007669"/>
    <property type="project" value="InterPro"/>
</dbReference>
<dbReference type="RefSeq" id="WP_085769947.1">
    <property type="nucleotide sequence ID" value="NZ_AP027149.1"/>
</dbReference>
<protein>
    <submittedName>
        <fullName evidence="1">Triphosphoribosyl-dephospho-CoA synthase</fullName>
    </submittedName>
</protein>
<dbReference type="Pfam" id="PF01874">
    <property type="entry name" value="CitG"/>
    <property type="match status" value="1"/>
</dbReference>
<accession>A0A1W6MQY6</accession>
<dbReference type="EMBL" id="CP019948">
    <property type="protein sequence ID" value="ARN79899.1"/>
    <property type="molecule type" value="Genomic_DNA"/>
</dbReference>
<dbReference type="Gene3D" id="1.10.4200.10">
    <property type="entry name" value="Triphosphoribosyl-dephospho-CoA protein"/>
    <property type="match status" value="1"/>
</dbReference>
<evidence type="ECO:0000313" key="2">
    <source>
        <dbReference type="Proteomes" id="UP000193978"/>
    </source>
</evidence>
<dbReference type="OrthoDB" id="8525901at2"/>
<organism evidence="1 2">
    <name type="scientific">Methylocystis bryophila</name>
    <dbReference type="NCBI Taxonomy" id="655015"/>
    <lineage>
        <taxon>Bacteria</taxon>
        <taxon>Pseudomonadati</taxon>
        <taxon>Pseudomonadota</taxon>
        <taxon>Alphaproteobacteria</taxon>
        <taxon>Hyphomicrobiales</taxon>
        <taxon>Methylocystaceae</taxon>
        <taxon>Methylocystis</taxon>
    </lineage>
</organism>
<dbReference type="PANTHER" id="PTHR42280:SF1">
    <property type="entry name" value="CITG FAMILY PROTEIN"/>
    <property type="match status" value="1"/>
</dbReference>
<dbReference type="AlphaFoldDB" id="A0A1W6MQY6"/>